<comment type="similarity">
    <text evidence="2">Belongs to the 3-hydroxyacyl-CoA dehydrogenase family.</text>
</comment>
<feature type="binding site" evidence="5">
    <location>
        <position position="97"/>
    </location>
    <ligand>
        <name>NAD(+)</name>
        <dbReference type="ChEBI" id="CHEBI:57540"/>
    </ligand>
</feature>
<dbReference type="InterPro" id="IPR006176">
    <property type="entry name" value="3-OHacyl-CoA_DH_NAD-bd"/>
</dbReference>
<dbReference type="GeneID" id="95348210"/>
<evidence type="ECO:0000256" key="4">
    <source>
        <dbReference type="PIRSR" id="PIRSR000105-1"/>
    </source>
</evidence>
<feature type="binding site" evidence="5">
    <location>
        <begin position="10"/>
        <end position="15"/>
    </location>
    <ligand>
        <name>NAD(+)</name>
        <dbReference type="ChEBI" id="CHEBI:57540"/>
    </ligand>
</feature>
<dbReference type="GO" id="GO:0008691">
    <property type="term" value="F:3-hydroxybutyryl-CoA dehydrogenase activity"/>
    <property type="evidence" value="ECO:0007669"/>
    <property type="project" value="UniProtKB-EC"/>
</dbReference>
<accession>A0A1K1KKV2</accession>
<dbReference type="EC" id="1.1.1.157" evidence="8"/>
<dbReference type="RefSeq" id="WP_010495467.1">
    <property type="nucleotide sequence ID" value="NZ_JQBK01000081.1"/>
</dbReference>
<feature type="binding site" evidence="5">
    <location>
        <position position="119"/>
    </location>
    <ligand>
        <name>NAD(+)</name>
        <dbReference type="ChEBI" id="CHEBI:57540"/>
    </ligand>
</feature>
<evidence type="ECO:0000256" key="5">
    <source>
        <dbReference type="PIRSR" id="PIRSR000105-2"/>
    </source>
</evidence>
<keyword evidence="3 8" id="KW-0560">Oxidoreductase</keyword>
<dbReference type="Gene3D" id="1.10.1040.10">
    <property type="entry name" value="N-(1-d-carboxylethyl)-l-norvaline Dehydrogenase, domain 2"/>
    <property type="match status" value="1"/>
</dbReference>
<proteinExistence type="inferred from homology"/>
<feature type="binding site" evidence="5">
    <location>
        <position position="33"/>
    </location>
    <ligand>
        <name>NAD(+)</name>
        <dbReference type="ChEBI" id="CHEBI:57540"/>
    </ligand>
</feature>
<dbReference type="InterPro" id="IPR006108">
    <property type="entry name" value="3HC_DH_C"/>
</dbReference>
<evidence type="ECO:0000256" key="1">
    <source>
        <dbReference type="ARBA" id="ARBA00005086"/>
    </source>
</evidence>
<feature type="binding site" evidence="5">
    <location>
        <position position="92"/>
    </location>
    <ligand>
        <name>NAD(+)</name>
        <dbReference type="ChEBI" id="CHEBI:57540"/>
    </ligand>
</feature>
<dbReference type="AlphaFoldDB" id="A0A1K1KKV2"/>
<dbReference type="PIRSF" id="PIRSF000105">
    <property type="entry name" value="HCDH"/>
    <property type="match status" value="1"/>
</dbReference>
<protein>
    <submittedName>
        <fullName evidence="8">3-hydroxybutyryl-CoA dehydrogenase</fullName>
        <ecNumber evidence="8">1.1.1.157</ecNumber>
    </submittedName>
</protein>
<evidence type="ECO:0000256" key="3">
    <source>
        <dbReference type="ARBA" id="ARBA00023002"/>
    </source>
</evidence>
<feature type="binding site" evidence="5">
    <location>
        <position position="274"/>
    </location>
    <ligand>
        <name>NAD(+)</name>
        <dbReference type="ChEBI" id="CHEBI:57540"/>
    </ligand>
</feature>
<feature type="site" description="Important for catalytic activity" evidence="4">
    <location>
        <position position="140"/>
    </location>
</feature>
<evidence type="ECO:0000259" key="7">
    <source>
        <dbReference type="Pfam" id="PF02737"/>
    </source>
</evidence>
<feature type="domain" description="3-hydroxyacyl-CoA dehydrogenase NAD binding" evidence="7">
    <location>
        <begin position="6"/>
        <end position="183"/>
    </location>
</feature>
<evidence type="ECO:0000256" key="2">
    <source>
        <dbReference type="ARBA" id="ARBA00009463"/>
    </source>
</evidence>
<name>A0A1K1KKV2_9LACO</name>
<dbReference type="Proteomes" id="UP000190935">
    <property type="component" value="Chromosome I"/>
</dbReference>
<sequence>MEIKNIMVVGAGQMGGGIAQAFAQAGYNVKLNDIKQEFVDNRLESISKGLQRQVEKGRMAQQEFDKTMAHLTPSVSYDDVADIDLVVEAATENEKIKLGIFKQLDEIAPKKAILASNTSSISITKIAGATKRHTQVIGLHFFNPVHAMKLIELNVGLTTSPETVQVIQKVGESLDKAVIIAKDSAGFVVNRILIPMINEGIYVFEEGIASAEQVDEAMKLGANVPMGPLELADFIGLDVVLSIMQTLSTNFGDSKYHPAPLLVKHVEAGMLGRKTGQGFYNYD</sequence>
<dbReference type="SUPFAM" id="SSF51735">
    <property type="entry name" value="NAD(P)-binding Rossmann-fold domains"/>
    <property type="match status" value="1"/>
</dbReference>
<dbReference type="Pfam" id="PF00725">
    <property type="entry name" value="3HCDH"/>
    <property type="match status" value="1"/>
</dbReference>
<dbReference type="InterPro" id="IPR022694">
    <property type="entry name" value="3-OHacyl-CoA_DH"/>
</dbReference>
<evidence type="ECO:0000313" key="9">
    <source>
        <dbReference type="Proteomes" id="UP000190935"/>
    </source>
</evidence>
<dbReference type="InterPro" id="IPR036291">
    <property type="entry name" value="NAD(P)-bd_dom_sf"/>
</dbReference>
<dbReference type="EMBL" id="LT630287">
    <property type="protein sequence ID" value="SFV39523.1"/>
    <property type="molecule type" value="Genomic_DNA"/>
</dbReference>
<dbReference type="PANTHER" id="PTHR48075">
    <property type="entry name" value="3-HYDROXYACYL-COA DEHYDROGENASE FAMILY PROTEIN"/>
    <property type="match status" value="1"/>
</dbReference>
<dbReference type="SUPFAM" id="SSF48179">
    <property type="entry name" value="6-phosphogluconate dehydrogenase C-terminal domain-like"/>
    <property type="match status" value="1"/>
</dbReference>
<gene>
    <name evidence="8" type="ORF">LAC1533_0103</name>
</gene>
<dbReference type="InterPro" id="IPR008927">
    <property type="entry name" value="6-PGluconate_DH-like_C_sf"/>
</dbReference>
<feature type="binding site" evidence="5">
    <location>
        <position position="143"/>
    </location>
    <ligand>
        <name>NAD(+)</name>
        <dbReference type="ChEBI" id="CHEBI:57540"/>
    </ligand>
</feature>
<keyword evidence="5" id="KW-0520">NAD</keyword>
<comment type="pathway">
    <text evidence="1">Lipid metabolism; butanoate metabolism.</text>
</comment>
<evidence type="ECO:0000313" key="8">
    <source>
        <dbReference type="EMBL" id="SFV39523.1"/>
    </source>
</evidence>
<dbReference type="KEGG" id="laca:LAC1533_0103"/>
<dbReference type="FunFam" id="3.40.50.720:FF:000009">
    <property type="entry name" value="Fatty oxidation complex, alpha subunit"/>
    <property type="match status" value="1"/>
</dbReference>
<organism evidence="8 9">
    <name type="scientific">Ligilactobacillus acidipiscis</name>
    <dbReference type="NCBI Taxonomy" id="89059"/>
    <lineage>
        <taxon>Bacteria</taxon>
        <taxon>Bacillati</taxon>
        <taxon>Bacillota</taxon>
        <taxon>Bacilli</taxon>
        <taxon>Lactobacillales</taxon>
        <taxon>Lactobacillaceae</taxon>
        <taxon>Ligilactobacillus</taxon>
    </lineage>
</organism>
<dbReference type="InterPro" id="IPR006180">
    <property type="entry name" value="3-OHacyl-CoA_DH_CS"/>
</dbReference>
<dbReference type="Gene3D" id="3.40.50.720">
    <property type="entry name" value="NAD(P)-binding Rossmann-like Domain"/>
    <property type="match status" value="1"/>
</dbReference>
<dbReference type="Pfam" id="PF02737">
    <property type="entry name" value="3HCDH_N"/>
    <property type="match status" value="1"/>
</dbReference>
<feature type="domain" description="3-hydroxyacyl-CoA dehydrogenase C-terminal" evidence="6">
    <location>
        <begin position="186"/>
        <end position="282"/>
    </location>
</feature>
<dbReference type="GO" id="GO:0070403">
    <property type="term" value="F:NAD+ binding"/>
    <property type="evidence" value="ECO:0007669"/>
    <property type="project" value="InterPro"/>
</dbReference>
<dbReference type="InterPro" id="IPR013328">
    <property type="entry name" value="6PGD_dom2"/>
</dbReference>
<evidence type="ECO:0000259" key="6">
    <source>
        <dbReference type="Pfam" id="PF00725"/>
    </source>
</evidence>
<dbReference type="PANTHER" id="PTHR48075:SF5">
    <property type="entry name" value="3-HYDROXYBUTYRYL-COA DEHYDROGENASE"/>
    <property type="match status" value="1"/>
</dbReference>
<dbReference type="PROSITE" id="PS00067">
    <property type="entry name" value="3HCDH"/>
    <property type="match status" value="1"/>
</dbReference>
<reference evidence="9" key="1">
    <citation type="submission" date="2016-11" db="EMBL/GenBank/DDBJ databases">
        <authorList>
            <person name="Papadimitriou K."/>
        </authorList>
    </citation>
    <scope>NUCLEOTIDE SEQUENCE [LARGE SCALE GENOMIC DNA]</scope>
    <source>
        <strain evidence="9">ACA-DC 1533</strain>
    </source>
</reference>
<dbReference type="OrthoDB" id="9771883at2"/>
<dbReference type="GO" id="GO:0019605">
    <property type="term" value="P:butyrate metabolic process"/>
    <property type="evidence" value="ECO:0007669"/>
    <property type="project" value="UniProtKB-UniPathway"/>
</dbReference>
<dbReference type="UniPathway" id="UPA00863"/>